<dbReference type="Gene3D" id="1.25.40.390">
    <property type="match status" value="1"/>
</dbReference>
<comment type="subcellular location">
    <subcellularLocation>
        <location evidence="1">Cell outer membrane</location>
    </subcellularLocation>
</comment>
<keyword evidence="3" id="KW-0732">Signal</keyword>
<proteinExistence type="inferred from homology"/>
<evidence type="ECO:0000259" key="6">
    <source>
        <dbReference type="Pfam" id="PF07980"/>
    </source>
</evidence>
<keyword evidence="5" id="KW-0998">Cell outer membrane</keyword>
<feature type="domain" description="RagB/SusD" evidence="6">
    <location>
        <begin position="348"/>
        <end position="470"/>
    </location>
</feature>
<dbReference type="CDD" id="cd08977">
    <property type="entry name" value="SusD"/>
    <property type="match status" value="1"/>
</dbReference>
<dbReference type="STRING" id="288992.SAMN04488522_10172"/>
<dbReference type="AlphaFoldDB" id="A0A1M4T3P4"/>
<dbReference type="InterPro" id="IPR012944">
    <property type="entry name" value="SusD_RagB_dom"/>
</dbReference>
<evidence type="ECO:0000256" key="1">
    <source>
        <dbReference type="ARBA" id="ARBA00004442"/>
    </source>
</evidence>
<evidence type="ECO:0000256" key="3">
    <source>
        <dbReference type="ARBA" id="ARBA00022729"/>
    </source>
</evidence>
<evidence type="ECO:0000259" key="7">
    <source>
        <dbReference type="Pfam" id="PF14322"/>
    </source>
</evidence>
<dbReference type="OrthoDB" id="621570at2"/>
<dbReference type="EMBL" id="FQUQ01000001">
    <property type="protein sequence ID" value="SHE39089.1"/>
    <property type="molecule type" value="Genomic_DNA"/>
</dbReference>
<evidence type="ECO:0000313" key="8">
    <source>
        <dbReference type="EMBL" id="SHE39089.1"/>
    </source>
</evidence>
<evidence type="ECO:0000256" key="2">
    <source>
        <dbReference type="ARBA" id="ARBA00006275"/>
    </source>
</evidence>
<dbReference type="InterPro" id="IPR033985">
    <property type="entry name" value="SusD-like_N"/>
</dbReference>
<gene>
    <name evidence="8" type="ORF">SAMN04488522_10172</name>
</gene>
<reference evidence="9" key="1">
    <citation type="submission" date="2016-11" db="EMBL/GenBank/DDBJ databases">
        <authorList>
            <person name="Varghese N."/>
            <person name="Submissions S."/>
        </authorList>
    </citation>
    <scope>NUCLEOTIDE SEQUENCE [LARGE SCALE GENOMIC DNA]</scope>
    <source>
        <strain evidence="9">DSM 16990</strain>
    </source>
</reference>
<dbReference type="RefSeq" id="WP_073225975.1">
    <property type="nucleotide sequence ID" value="NZ_FQUQ01000001.1"/>
</dbReference>
<dbReference type="Pfam" id="PF07980">
    <property type="entry name" value="SusD_RagB"/>
    <property type="match status" value="1"/>
</dbReference>
<keyword evidence="9" id="KW-1185">Reference proteome</keyword>
<dbReference type="Proteomes" id="UP000184287">
    <property type="component" value="Unassembled WGS sequence"/>
</dbReference>
<dbReference type="Pfam" id="PF14322">
    <property type="entry name" value="SusD-like_3"/>
    <property type="match status" value="1"/>
</dbReference>
<dbReference type="SUPFAM" id="SSF48452">
    <property type="entry name" value="TPR-like"/>
    <property type="match status" value="1"/>
</dbReference>
<sequence length="471" mass="52988">MKYIYAILILISFSTLNTSCRKFVELDPPDDRLTGSTVYSTNETATSVLNGLYIRIGETNNVINSLVTPYMAMAADELKNYYVSSTSQYTQLYQNNVKSDKEIYWSTTYTLIYNCNVAIEGIGNSTKLNEQLKQQLLGEAKFMRALCYYYLVNTYGKVPLLTSPDYRLYTLAKRAEVSEVYAQIISDLQDAQTKLSKNYLNGDALTLGNERVRPTYWAATALLSRIYLYNKLWAEAESAASIVINNTALFSMVPTVSVFLKNSSESIFQLQTVIQSNYALFDARTFVLTNTIGTSSNPASISPQLEQAFEAKDKRKTDWTGLATIGGVAYRFPYKYKANTAALAASKPEYLTLLRLAEQYLIRAEARAQQNNIDGAQSDINAVRNRAGLENTTASTPSELLDAVMKERQTELFCEQGHRWFDLKRSGRIDEVMKVVTPTKGGTWESYKQLMPVPAFEIGLDKFLDQNPGYN</sequence>
<evidence type="ECO:0000256" key="5">
    <source>
        <dbReference type="ARBA" id="ARBA00023237"/>
    </source>
</evidence>
<dbReference type="InterPro" id="IPR011990">
    <property type="entry name" value="TPR-like_helical_dom_sf"/>
</dbReference>
<dbReference type="GO" id="GO:0009279">
    <property type="term" value="C:cell outer membrane"/>
    <property type="evidence" value="ECO:0007669"/>
    <property type="project" value="UniProtKB-SubCell"/>
</dbReference>
<evidence type="ECO:0000313" key="9">
    <source>
        <dbReference type="Proteomes" id="UP000184287"/>
    </source>
</evidence>
<feature type="domain" description="SusD-like N-terminal" evidence="7">
    <location>
        <begin position="37"/>
        <end position="228"/>
    </location>
</feature>
<protein>
    <submittedName>
        <fullName evidence="8">RagB/SusD domain-containing protein</fullName>
    </submittedName>
</protein>
<organism evidence="8 9">
    <name type="scientific">Pedobacter caeni</name>
    <dbReference type="NCBI Taxonomy" id="288992"/>
    <lineage>
        <taxon>Bacteria</taxon>
        <taxon>Pseudomonadati</taxon>
        <taxon>Bacteroidota</taxon>
        <taxon>Sphingobacteriia</taxon>
        <taxon>Sphingobacteriales</taxon>
        <taxon>Sphingobacteriaceae</taxon>
        <taxon>Pedobacter</taxon>
    </lineage>
</organism>
<keyword evidence="4" id="KW-0472">Membrane</keyword>
<name>A0A1M4T3P4_9SPHI</name>
<evidence type="ECO:0000256" key="4">
    <source>
        <dbReference type="ARBA" id="ARBA00023136"/>
    </source>
</evidence>
<comment type="similarity">
    <text evidence="2">Belongs to the SusD family.</text>
</comment>
<accession>A0A1M4T3P4</accession>